<dbReference type="Gene3D" id="1.10.287.950">
    <property type="entry name" value="Methyl-accepting chemotaxis protein"/>
    <property type="match status" value="1"/>
</dbReference>
<dbReference type="GO" id="GO:0006935">
    <property type="term" value="P:chemotaxis"/>
    <property type="evidence" value="ECO:0007669"/>
    <property type="project" value="TreeGrafter"/>
</dbReference>
<keyword evidence="1" id="KW-0488">Methylation</keyword>
<dbReference type="InterPro" id="IPR051310">
    <property type="entry name" value="MCP_chemotaxis"/>
</dbReference>
<comment type="similarity">
    <text evidence="2">Belongs to the methyl-accepting chemotaxis (MCP) protein family.</text>
</comment>
<dbReference type="InterPro" id="IPR004089">
    <property type="entry name" value="MCPsignal_dom"/>
</dbReference>
<evidence type="ECO:0000256" key="3">
    <source>
        <dbReference type="PROSITE-ProRule" id="PRU00284"/>
    </source>
</evidence>
<organism evidence="8">
    <name type="scientific">Variovorax paradoxus</name>
    <dbReference type="NCBI Taxonomy" id="34073"/>
    <lineage>
        <taxon>Bacteria</taxon>
        <taxon>Pseudomonadati</taxon>
        <taxon>Pseudomonadota</taxon>
        <taxon>Betaproteobacteria</taxon>
        <taxon>Burkholderiales</taxon>
        <taxon>Comamonadaceae</taxon>
        <taxon>Variovorax</taxon>
    </lineage>
</organism>
<dbReference type="InterPro" id="IPR003660">
    <property type="entry name" value="HAMP_dom"/>
</dbReference>
<dbReference type="InterPro" id="IPR047347">
    <property type="entry name" value="YvaQ-like_sensor"/>
</dbReference>
<dbReference type="Pfam" id="PF00015">
    <property type="entry name" value="MCPsignal"/>
    <property type="match status" value="1"/>
</dbReference>
<dbReference type="PANTHER" id="PTHR43531:SF14">
    <property type="entry name" value="METHYL-ACCEPTING CHEMOTAXIS PROTEIN I-RELATED"/>
    <property type="match status" value="1"/>
</dbReference>
<dbReference type="PANTHER" id="PTHR43531">
    <property type="entry name" value="PROTEIN ICFG"/>
    <property type="match status" value="1"/>
</dbReference>
<feature type="transmembrane region" description="Helical" evidence="5">
    <location>
        <begin position="192"/>
        <end position="211"/>
    </location>
</feature>
<dbReference type="GO" id="GO:0004888">
    <property type="term" value="F:transmembrane signaling receptor activity"/>
    <property type="evidence" value="ECO:0007669"/>
    <property type="project" value="TreeGrafter"/>
</dbReference>
<dbReference type="SMART" id="SM00304">
    <property type="entry name" value="HAMP"/>
    <property type="match status" value="1"/>
</dbReference>
<dbReference type="Pfam" id="PF12729">
    <property type="entry name" value="4HB_MCP_1"/>
    <property type="match status" value="1"/>
</dbReference>
<dbReference type="PROSITE" id="PS50885">
    <property type="entry name" value="HAMP"/>
    <property type="match status" value="1"/>
</dbReference>
<dbReference type="Gene3D" id="6.10.340.10">
    <property type="match status" value="1"/>
</dbReference>
<reference evidence="8" key="1">
    <citation type="submission" date="2019-12" db="EMBL/GenBank/DDBJ databases">
        <authorList>
            <person name="Cremers G."/>
        </authorList>
    </citation>
    <scope>NUCLEOTIDE SEQUENCE</scope>
    <source>
        <strain evidence="8">Vvax</strain>
    </source>
</reference>
<name>A0A679JED2_VARPD</name>
<proteinExistence type="inferred from homology"/>
<dbReference type="EMBL" id="LR743508">
    <property type="protein sequence ID" value="CAA2109826.1"/>
    <property type="molecule type" value="Genomic_DNA"/>
</dbReference>
<evidence type="ECO:0000259" key="7">
    <source>
        <dbReference type="PROSITE" id="PS50885"/>
    </source>
</evidence>
<gene>
    <name evidence="8" type="primary">trg_3</name>
    <name evidence="8" type="ORF">VVAX_06098</name>
</gene>
<evidence type="ECO:0000256" key="2">
    <source>
        <dbReference type="ARBA" id="ARBA00029447"/>
    </source>
</evidence>
<dbReference type="AlphaFoldDB" id="A0A679JED2"/>
<dbReference type="RefSeq" id="WP_339093880.1">
    <property type="nucleotide sequence ID" value="NZ_LR743508.1"/>
</dbReference>
<keyword evidence="5" id="KW-0812">Transmembrane</keyword>
<dbReference type="InterPro" id="IPR024478">
    <property type="entry name" value="HlyB_4HB_MCP"/>
</dbReference>
<dbReference type="CDD" id="cd11386">
    <property type="entry name" value="MCP_signal"/>
    <property type="match status" value="1"/>
</dbReference>
<protein>
    <submittedName>
        <fullName evidence="8">Methyl-accepting chemotaxis protein III</fullName>
    </submittedName>
</protein>
<feature type="region of interest" description="Disordered" evidence="4">
    <location>
        <begin position="554"/>
        <end position="579"/>
    </location>
</feature>
<dbReference type="PROSITE" id="PS50111">
    <property type="entry name" value="CHEMOTAXIS_TRANSDUC_2"/>
    <property type="match status" value="1"/>
</dbReference>
<feature type="domain" description="HAMP" evidence="7">
    <location>
        <begin position="213"/>
        <end position="265"/>
    </location>
</feature>
<dbReference type="Pfam" id="PF00672">
    <property type="entry name" value="HAMP"/>
    <property type="match status" value="1"/>
</dbReference>
<dbReference type="SMART" id="SM00283">
    <property type="entry name" value="MA"/>
    <property type="match status" value="1"/>
</dbReference>
<accession>A0A679JED2</accession>
<keyword evidence="5" id="KW-1133">Transmembrane helix</keyword>
<evidence type="ECO:0000256" key="5">
    <source>
        <dbReference type="SAM" id="Phobius"/>
    </source>
</evidence>
<dbReference type="SUPFAM" id="SSF58104">
    <property type="entry name" value="Methyl-accepting chemotaxis protein (MCP) signaling domain"/>
    <property type="match status" value="1"/>
</dbReference>
<keyword evidence="5" id="KW-0472">Membrane</keyword>
<dbReference type="CDD" id="cd19411">
    <property type="entry name" value="MCP2201-like_sensor"/>
    <property type="match status" value="1"/>
</dbReference>
<dbReference type="GO" id="GO:0005886">
    <property type="term" value="C:plasma membrane"/>
    <property type="evidence" value="ECO:0007669"/>
    <property type="project" value="TreeGrafter"/>
</dbReference>
<evidence type="ECO:0000313" key="8">
    <source>
        <dbReference type="EMBL" id="CAA2109826.1"/>
    </source>
</evidence>
<sequence>MKSLLNLKIGTRLGAGFAAVLLLLAGVVGLGVNALGDIQSRLDGIVNGNNVKVTSVNTMADAIRDIAILDGNLILLSDEAAMREQSQKIVNARERYTEGRAALAKLLATPTGKALLARIDEKVAVLVPLNTQLSDFALKNQNDEATMLFITKFQPAVQAVLAELDAMDAHESKLSRAANEQAGAAYAMARNLMLGLGGVAILLGAAIAWFITRTITRPIGEAVEVAEKVAAGDISSRIEVHSHDETGRLMSALKAMNESLVRIVREVRTGTDTIATASSQIASGNQDLSSRTEEQASSLEQTAASMEELTSTVKQNADNARQANQLAVSASEVAVRGGSVVSQVVDTMGSIDASSKKIVDIIGVIDGIAFQTNILALNAAVEAARAGEQGRGFAVVASEVRSLAQRSAAAAKEIKTLIGDSVEKVEAGSKQVEEAGRTMEEIVGSVRRVTDIMGEITAASQEQTSGIEQVNQAISQMDQVTQQNAALVEEASAAAQSLQEQAGGLVQAVSIFKLGDHEVTVPSRPGFTRITPIRPVPPVTRHTKPALKRPAPALAVRRTASPAPQLAMAGDGKGDWTEF</sequence>
<keyword evidence="3" id="KW-0807">Transducer</keyword>
<dbReference type="CDD" id="cd06225">
    <property type="entry name" value="HAMP"/>
    <property type="match status" value="1"/>
</dbReference>
<feature type="domain" description="Methyl-accepting transducer" evidence="6">
    <location>
        <begin position="270"/>
        <end position="499"/>
    </location>
</feature>
<dbReference type="FunFam" id="1.10.287.950:FF:000002">
    <property type="entry name" value="Methyl-accepting chemotaxis protein"/>
    <property type="match status" value="1"/>
</dbReference>
<dbReference type="GO" id="GO:0007165">
    <property type="term" value="P:signal transduction"/>
    <property type="evidence" value="ECO:0007669"/>
    <property type="project" value="UniProtKB-KW"/>
</dbReference>
<evidence type="ECO:0000256" key="4">
    <source>
        <dbReference type="SAM" id="MobiDB-lite"/>
    </source>
</evidence>
<evidence type="ECO:0000256" key="1">
    <source>
        <dbReference type="ARBA" id="ARBA00022481"/>
    </source>
</evidence>
<evidence type="ECO:0000259" key="6">
    <source>
        <dbReference type="PROSITE" id="PS50111"/>
    </source>
</evidence>